<evidence type="ECO:0000256" key="1">
    <source>
        <dbReference type="SAM" id="MobiDB-lite"/>
    </source>
</evidence>
<evidence type="ECO:0000313" key="2">
    <source>
        <dbReference type="EMBL" id="MBB5036167.1"/>
    </source>
</evidence>
<gene>
    <name evidence="2" type="ORF">HNQ64_000401</name>
</gene>
<dbReference type="EMBL" id="JACHIF010000001">
    <property type="protein sequence ID" value="MBB5036167.1"/>
    <property type="molecule type" value="Genomic_DNA"/>
</dbReference>
<name>A0A7W8DNC0_9BACT</name>
<feature type="region of interest" description="Disordered" evidence="1">
    <location>
        <begin position="54"/>
        <end position="138"/>
    </location>
</feature>
<protein>
    <submittedName>
        <fullName evidence="2">Putative membrane protein</fullName>
    </submittedName>
</protein>
<reference evidence="2 3" key="1">
    <citation type="submission" date="2020-08" db="EMBL/GenBank/DDBJ databases">
        <title>Genomic Encyclopedia of Type Strains, Phase IV (KMG-IV): sequencing the most valuable type-strain genomes for metagenomic binning, comparative biology and taxonomic classification.</title>
        <authorList>
            <person name="Goeker M."/>
        </authorList>
    </citation>
    <scope>NUCLEOTIDE SEQUENCE [LARGE SCALE GENOMIC DNA]</scope>
    <source>
        <strain evidence="2 3">DSM 12251</strain>
    </source>
</reference>
<comment type="caution">
    <text evidence="2">The sequence shown here is derived from an EMBL/GenBank/DDBJ whole genome shotgun (WGS) entry which is preliminary data.</text>
</comment>
<accession>A0A7W8DNC0</accession>
<sequence>MDNPFKPGDKVLIMRKGVELEATVRTTFNHEVQVRVADGELLWRTVKTARLIAASAESPEVPQASQEPSSHEADVSHTQASSEDASATTDTPEAPALAESESGDTSFPAQTAELAEQNSAPAPSSRKDKRRHRHSHNR</sequence>
<dbReference type="AlphaFoldDB" id="A0A7W8DNC0"/>
<organism evidence="2 3">
    <name type="scientific">Prosthecobacter dejongeii</name>
    <dbReference type="NCBI Taxonomy" id="48465"/>
    <lineage>
        <taxon>Bacteria</taxon>
        <taxon>Pseudomonadati</taxon>
        <taxon>Verrucomicrobiota</taxon>
        <taxon>Verrucomicrobiia</taxon>
        <taxon>Verrucomicrobiales</taxon>
        <taxon>Verrucomicrobiaceae</taxon>
        <taxon>Prosthecobacter</taxon>
    </lineage>
</organism>
<proteinExistence type="predicted"/>
<evidence type="ECO:0000313" key="3">
    <source>
        <dbReference type="Proteomes" id="UP000534294"/>
    </source>
</evidence>
<feature type="compositionally biased region" description="Polar residues" evidence="1">
    <location>
        <begin position="76"/>
        <end position="91"/>
    </location>
</feature>
<dbReference type="RefSeq" id="WP_184204679.1">
    <property type="nucleotide sequence ID" value="NZ_JACHIF010000001.1"/>
</dbReference>
<dbReference type="Proteomes" id="UP000534294">
    <property type="component" value="Unassembled WGS sequence"/>
</dbReference>
<keyword evidence="3" id="KW-1185">Reference proteome</keyword>
<feature type="compositionally biased region" description="Basic residues" evidence="1">
    <location>
        <begin position="127"/>
        <end position="138"/>
    </location>
</feature>